<reference evidence="1" key="1">
    <citation type="submission" date="2016-02" db="EMBL/GenBank/DDBJ databases">
        <title>WGS assembly of Manihot esculenta.</title>
        <authorList>
            <person name="Bredeson J.V."/>
            <person name="Prochnik S.E."/>
            <person name="Lyons J.B."/>
            <person name="Schmutz J."/>
            <person name="Grimwood J."/>
            <person name="Vrebalov J."/>
            <person name="Bart R.S."/>
            <person name="Amuge T."/>
            <person name="Ferguson M.E."/>
            <person name="Green R."/>
            <person name="Putnam N."/>
            <person name="Stites J."/>
            <person name="Rounsley S."/>
            <person name="Rokhsar D.S."/>
        </authorList>
    </citation>
    <scope>NUCLEOTIDE SEQUENCE [LARGE SCALE GENOMIC DNA]</scope>
    <source>
        <tissue evidence="1">Leaf</tissue>
    </source>
</reference>
<organism evidence="1">
    <name type="scientific">Manihot esculenta</name>
    <name type="common">Cassava</name>
    <name type="synonym">Jatropha manihot</name>
    <dbReference type="NCBI Taxonomy" id="3983"/>
    <lineage>
        <taxon>Eukaryota</taxon>
        <taxon>Viridiplantae</taxon>
        <taxon>Streptophyta</taxon>
        <taxon>Embryophyta</taxon>
        <taxon>Tracheophyta</taxon>
        <taxon>Spermatophyta</taxon>
        <taxon>Magnoliopsida</taxon>
        <taxon>eudicotyledons</taxon>
        <taxon>Gunneridae</taxon>
        <taxon>Pentapetalae</taxon>
        <taxon>rosids</taxon>
        <taxon>fabids</taxon>
        <taxon>Malpighiales</taxon>
        <taxon>Euphorbiaceae</taxon>
        <taxon>Crotonoideae</taxon>
        <taxon>Manihoteae</taxon>
        <taxon>Manihot</taxon>
    </lineage>
</organism>
<dbReference type="EMBL" id="CM004393">
    <property type="protein sequence ID" value="OAY44912.1"/>
    <property type="molecule type" value="Genomic_DNA"/>
</dbReference>
<evidence type="ECO:0000313" key="1">
    <source>
        <dbReference type="EMBL" id="OAY44912.1"/>
    </source>
</evidence>
<proteinExistence type="predicted"/>
<gene>
    <name evidence="1" type="ORF">MANES_07G015900</name>
</gene>
<accession>A0A2C9VHN4</accession>
<name>A0A2C9VHN4_MANES</name>
<dbReference type="AlphaFoldDB" id="A0A2C9VHN4"/>
<protein>
    <submittedName>
        <fullName evidence="1">Uncharacterized protein</fullName>
    </submittedName>
</protein>
<sequence length="72" mass="8474">MYIFSCPLQGKRNLDLDFQFQINGKCIYLSCCVCKCTIIYEKAEEKKSQYLCLLMKARQNRQFDELKSEGFG</sequence>